<feature type="region of interest" description="Disordered" evidence="3">
    <location>
        <begin position="135"/>
        <end position="170"/>
    </location>
</feature>
<dbReference type="PANTHER" id="PTHR13183:SF3">
    <property type="entry name" value="KDA INNER DYNEIN ARM LIGHT CHAIN, AXONEMAL, PUTATIVE-RELATED"/>
    <property type="match status" value="1"/>
</dbReference>
<dbReference type="Pfam" id="PF10211">
    <property type="entry name" value="Ax_dynein_light"/>
    <property type="match status" value="1"/>
</dbReference>
<dbReference type="OrthoDB" id="273640at2759"/>
<feature type="compositionally biased region" description="Basic and acidic residues" evidence="3">
    <location>
        <begin position="227"/>
        <end position="237"/>
    </location>
</feature>
<keyword evidence="1 2" id="KW-0175">Coiled coil</keyword>
<feature type="coiled-coil region" evidence="2">
    <location>
        <begin position="340"/>
        <end position="374"/>
    </location>
</feature>
<feature type="region of interest" description="Disordered" evidence="3">
    <location>
        <begin position="96"/>
        <end position="115"/>
    </location>
</feature>
<proteinExistence type="predicted"/>
<dbReference type="GO" id="GO:0045504">
    <property type="term" value="F:dynein heavy chain binding"/>
    <property type="evidence" value="ECO:0007669"/>
    <property type="project" value="TreeGrafter"/>
</dbReference>
<dbReference type="GeneID" id="94288250"/>
<dbReference type="GO" id="GO:0005930">
    <property type="term" value="C:axoneme"/>
    <property type="evidence" value="ECO:0007669"/>
    <property type="project" value="TreeGrafter"/>
</dbReference>
<evidence type="ECO:0000256" key="2">
    <source>
        <dbReference type="SAM" id="Coils"/>
    </source>
</evidence>
<protein>
    <recommendedName>
        <fullName evidence="6">33 kDa inner dynein arm light chain, axonemal</fullName>
    </recommendedName>
</protein>
<gene>
    <name evidence="4" type="ORF">JKF63_02131</name>
</gene>
<dbReference type="Proteomes" id="UP000674318">
    <property type="component" value="Unassembled WGS sequence"/>
</dbReference>
<accession>A0A836I7M7</accession>
<dbReference type="EMBL" id="JAFJZO010000033">
    <property type="protein sequence ID" value="KAG5495078.1"/>
    <property type="molecule type" value="Genomic_DNA"/>
</dbReference>
<dbReference type="AlphaFoldDB" id="A0A836I7M7"/>
<keyword evidence="5" id="KW-1185">Reference proteome</keyword>
<feature type="region of interest" description="Disordered" evidence="3">
    <location>
        <begin position="217"/>
        <end position="241"/>
    </location>
</feature>
<evidence type="ECO:0000313" key="5">
    <source>
        <dbReference type="Proteomes" id="UP000674318"/>
    </source>
</evidence>
<feature type="region of interest" description="Disordered" evidence="3">
    <location>
        <begin position="413"/>
        <end position="435"/>
    </location>
</feature>
<evidence type="ECO:0000256" key="3">
    <source>
        <dbReference type="SAM" id="MobiDB-lite"/>
    </source>
</evidence>
<feature type="compositionally biased region" description="Basic and acidic residues" evidence="3">
    <location>
        <begin position="135"/>
        <end position="149"/>
    </location>
</feature>
<sequence>MEQDLNAPLLQLNPPVLVRSTGGDLGSIDIIALRRATEEAAPVTPILASLHHLAKGGTAGVSLAARKLQDAKRTAHDMYRQARDINASVTLVVSPAPPSRAHNTHANEKVTGPLAGGATSKATVAYAAAAADMENSGHRTAADVRHPVHSDPPPPTARSTPSHGIAPTPAIGNVTHTAAAAFADSQKLSMNMQYFMRHVEDTGALLDTLFPIQKQTTAAARSSSVSHSRENRNREGSGEDVEQLVSIQTVSAVPASREDVVALHAKLRERLEARRARSTGLCPIRRALYRDLFSELVRQIIIEEPARGLLLARVCGEADHDIQVHATLLQEGERFASAKLLEETRDVHALKERIAILQQEKAVLQARQHELLEQCKEIGHRLEEERQVRNKHQQDELHYLRRANQQLSLRFKMETERESAGGEVEGTSGAAKADS</sequence>
<evidence type="ECO:0000313" key="4">
    <source>
        <dbReference type="EMBL" id="KAG5495078.1"/>
    </source>
</evidence>
<name>A0A836I7M7_9TRYP</name>
<reference evidence="4 5" key="1">
    <citation type="submission" date="2021-02" db="EMBL/GenBank/DDBJ databases">
        <title>Porcisia hertigi Genome sequencing and assembly.</title>
        <authorList>
            <person name="Almutairi H."/>
            <person name="Gatherer D."/>
        </authorList>
    </citation>
    <scope>NUCLEOTIDE SEQUENCE [LARGE SCALE GENOMIC DNA]</scope>
    <source>
        <strain evidence="4 5">C119</strain>
    </source>
</reference>
<evidence type="ECO:0000256" key="1">
    <source>
        <dbReference type="ARBA" id="ARBA00023054"/>
    </source>
</evidence>
<dbReference type="InterPro" id="IPR019347">
    <property type="entry name" value="Axonemal_dynein_light_chain"/>
</dbReference>
<organism evidence="4 5">
    <name type="scientific">Porcisia hertigi</name>
    <dbReference type="NCBI Taxonomy" id="2761500"/>
    <lineage>
        <taxon>Eukaryota</taxon>
        <taxon>Discoba</taxon>
        <taxon>Euglenozoa</taxon>
        <taxon>Kinetoplastea</taxon>
        <taxon>Metakinetoplastina</taxon>
        <taxon>Trypanosomatida</taxon>
        <taxon>Trypanosomatidae</taxon>
        <taxon>Leishmaniinae</taxon>
        <taxon>Porcisia</taxon>
    </lineage>
</organism>
<dbReference type="RefSeq" id="XP_067754330.1">
    <property type="nucleotide sequence ID" value="XM_067898173.1"/>
</dbReference>
<dbReference type="PANTHER" id="PTHR13183">
    <property type="entry name" value="AXONEMAL INNER ARM DYNEIN LIGHT CHAIN 28"/>
    <property type="match status" value="1"/>
</dbReference>
<evidence type="ECO:0008006" key="6">
    <source>
        <dbReference type="Google" id="ProtNLM"/>
    </source>
</evidence>
<comment type="caution">
    <text evidence="4">The sequence shown here is derived from an EMBL/GenBank/DDBJ whole genome shotgun (WGS) entry which is preliminary data.</text>
</comment>
<dbReference type="KEGG" id="phet:94288250"/>